<dbReference type="AlphaFoldDB" id="E2C7X9"/>
<feature type="compositionally biased region" description="Basic and acidic residues" evidence="1">
    <location>
        <begin position="1"/>
        <end position="18"/>
    </location>
</feature>
<evidence type="ECO:0000313" key="2">
    <source>
        <dbReference type="EMBL" id="EFN75949.1"/>
    </source>
</evidence>
<dbReference type="OrthoDB" id="9988752at2759"/>
<organism evidence="3">
    <name type="scientific">Harpegnathos saltator</name>
    <name type="common">Jerdon's jumping ant</name>
    <dbReference type="NCBI Taxonomy" id="610380"/>
    <lineage>
        <taxon>Eukaryota</taxon>
        <taxon>Metazoa</taxon>
        <taxon>Ecdysozoa</taxon>
        <taxon>Arthropoda</taxon>
        <taxon>Hexapoda</taxon>
        <taxon>Insecta</taxon>
        <taxon>Pterygota</taxon>
        <taxon>Neoptera</taxon>
        <taxon>Endopterygota</taxon>
        <taxon>Hymenoptera</taxon>
        <taxon>Apocrita</taxon>
        <taxon>Aculeata</taxon>
        <taxon>Formicoidea</taxon>
        <taxon>Formicidae</taxon>
        <taxon>Ponerinae</taxon>
        <taxon>Ponerini</taxon>
        <taxon>Harpegnathos</taxon>
    </lineage>
</organism>
<keyword evidence="3" id="KW-1185">Reference proteome</keyword>
<gene>
    <name evidence="2" type="ORF">EAI_14068</name>
</gene>
<proteinExistence type="predicted"/>
<feature type="compositionally biased region" description="Acidic residues" evidence="1">
    <location>
        <begin position="19"/>
        <end position="40"/>
    </location>
</feature>
<accession>E2C7X9</accession>
<feature type="region of interest" description="Disordered" evidence="1">
    <location>
        <begin position="1"/>
        <end position="50"/>
    </location>
</feature>
<name>E2C7X9_HARSA</name>
<sequence length="194" mass="21226">MQASKTREEWWTESKRVQEEEEEEEEKEEEDADADNDGDEDGGKFENSGDHIRQTLNIGMDSVFLTAAGKVFQSDGATALKDRLKISALHSGVCDKSDAALPESSGGSEKVFWFLVMMQRQRLSDAMTMLRAAVLAAVAAQLLSPSVANRPAGAHPGHAYFEQPCCGRSHLRHHKGQSCCGSARTEAETDGARR</sequence>
<feature type="compositionally biased region" description="Basic and acidic residues" evidence="1">
    <location>
        <begin position="41"/>
        <end position="50"/>
    </location>
</feature>
<dbReference type="EMBL" id="GL453503">
    <property type="protein sequence ID" value="EFN75949.1"/>
    <property type="molecule type" value="Genomic_DNA"/>
</dbReference>
<evidence type="ECO:0000313" key="3">
    <source>
        <dbReference type="Proteomes" id="UP000008237"/>
    </source>
</evidence>
<evidence type="ECO:0000256" key="1">
    <source>
        <dbReference type="SAM" id="MobiDB-lite"/>
    </source>
</evidence>
<dbReference type="InParanoid" id="E2C7X9"/>
<dbReference type="Proteomes" id="UP000008237">
    <property type="component" value="Unassembled WGS sequence"/>
</dbReference>
<reference evidence="2 3" key="1">
    <citation type="journal article" date="2010" name="Science">
        <title>Genomic comparison of the ants Camponotus floridanus and Harpegnathos saltator.</title>
        <authorList>
            <person name="Bonasio R."/>
            <person name="Zhang G."/>
            <person name="Ye C."/>
            <person name="Mutti N.S."/>
            <person name="Fang X."/>
            <person name="Qin N."/>
            <person name="Donahue G."/>
            <person name="Yang P."/>
            <person name="Li Q."/>
            <person name="Li C."/>
            <person name="Zhang P."/>
            <person name="Huang Z."/>
            <person name="Berger S.L."/>
            <person name="Reinberg D."/>
            <person name="Wang J."/>
            <person name="Liebig J."/>
        </authorList>
    </citation>
    <scope>NUCLEOTIDE SEQUENCE [LARGE SCALE GENOMIC DNA]</scope>
    <source>
        <strain evidence="2 3">R22 G/1</strain>
    </source>
</reference>
<protein>
    <submittedName>
        <fullName evidence="2">Uncharacterized protein</fullName>
    </submittedName>
</protein>